<proteinExistence type="predicted"/>
<dbReference type="InParanoid" id="G3UPW6"/>
<dbReference type="InterPro" id="IPR011011">
    <property type="entry name" value="Znf_FYVE_PHD"/>
</dbReference>
<dbReference type="Bgee" id="ENSMGAG00000016532">
    <property type="expression patterns" value="Expressed in gonad"/>
</dbReference>
<dbReference type="Ensembl" id="ENSMGAT00000019941.2">
    <property type="protein sequence ID" value="ENSMGAP00000017625.2"/>
    <property type="gene ID" value="ENSMGAG00000016532.2"/>
</dbReference>
<dbReference type="SUPFAM" id="SSF57903">
    <property type="entry name" value="FYVE/PHD zinc finger"/>
    <property type="match status" value="1"/>
</dbReference>
<dbReference type="Pfam" id="PF26054">
    <property type="entry name" value="PHD_G2E3"/>
    <property type="match status" value="1"/>
</dbReference>
<reference evidence="2" key="3">
    <citation type="submission" date="2025-09" db="UniProtKB">
        <authorList>
            <consortium name="Ensembl"/>
        </authorList>
    </citation>
    <scope>IDENTIFICATION</scope>
</reference>
<sequence length="125" mass="14202">MRFFCPVCGGKRRFRSRMTTLGIQIPVRRPSWWDDAAYQPLRESHRRCDARLCIYLGGRERVEEKGLWQLFICSSCGSEGTHWCCSFWAIGRNGWECDTCAGRGTGKRQRAACHGTVARQGLAVG</sequence>
<feature type="domain" description="PHF7/G2E3-like PHD zinc finger" evidence="1">
    <location>
        <begin position="43"/>
        <end position="101"/>
    </location>
</feature>
<dbReference type="InterPro" id="IPR059102">
    <property type="entry name" value="PHD_PHF7/G2E3-like"/>
</dbReference>
<dbReference type="PANTHER" id="PTHR12420:SF47">
    <property type="entry name" value="PHD FINGER PROTEIN 7"/>
    <property type="match status" value="1"/>
</dbReference>
<dbReference type="Gene3D" id="3.30.40.10">
    <property type="entry name" value="Zinc/RING finger domain, C3HC4 (zinc finger)"/>
    <property type="match status" value="1"/>
</dbReference>
<dbReference type="GeneTree" id="ENSGT00950000182865"/>
<evidence type="ECO:0000313" key="2">
    <source>
        <dbReference type="Ensembl" id="ENSMGAP00000017625.2"/>
    </source>
</evidence>
<dbReference type="InterPro" id="IPR013083">
    <property type="entry name" value="Znf_RING/FYVE/PHD"/>
</dbReference>
<organism evidence="2 3">
    <name type="scientific">Meleagris gallopavo</name>
    <name type="common">Wild turkey</name>
    <dbReference type="NCBI Taxonomy" id="9103"/>
    <lineage>
        <taxon>Eukaryota</taxon>
        <taxon>Metazoa</taxon>
        <taxon>Chordata</taxon>
        <taxon>Craniata</taxon>
        <taxon>Vertebrata</taxon>
        <taxon>Euteleostomi</taxon>
        <taxon>Archelosauria</taxon>
        <taxon>Archosauria</taxon>
        <taxon>Dinosauria</taxon>
        <taxon>Saurischia</taxon>
        <taxon>Theropoda</taxon>
        <taxon>Coelurosauria</taxon>
        <taxon>Aves</taxon>
        <taxon>Neognathae</taxon>
        <taxon>Galloanserae</taxon>
        <taxon>Galliformes</taxon>
        <taxon>Phasianidae</taxon>
        <taxon>Meleagridinae</taxon>
        <taxon>Meleagris</taxon>
    </lineage>
</organism>
<dbReference type="AlphaFoldDB" id="G3UPW6"/>
<protein>
    <recommendedName>
        <fullName evidence="1">PHF7/G2E3-like PHD zinc finger domain-containing protein</fullName>
    </recommendedName>
</protein>
<evidence type="ECO:0000313" key="3">
    <source>
        <dbReference type="Proteomes" id="UP000001645"/>
    </source>
</evidence>
<name>G3UPW6_MELGA</name>
<reference evidence="2" key="2">
    <citation type="submission" date="2025-08" db="UniProtKB">
        <authorList>
            <consortium name="Ensembl"/>
        </authorList>
    </citation>
    <scope>IDENTIFICATION</scope>
</reference>
<keyword evidence="3" id="KW-1185">Reference proteome</keyword>
<evidence type="ECO:0000259" key="1">
    <source>
        <dbReference type="Pfam" id="PF26054"/>
    </source>
</evidence>
<dbReference type="HOGENOM" id="CLU_2378174_0_0_1"/>
<dbReference type="GO" id="GO:0005634">
    <property type="term" value="C:nucleus"/>
    <property type="evidence" value="ECO:0007669"/>
    <property type="project" value="TreeGrafter"/>
</dbReference>
<dbReference type="InterPro" id="IPR051188">
    <property type="entry name" value="PHD-type_Zinc_Finger"/>
</dbReference>
<accession>G3UPW6</accession>
<dbReference type="PANTHER" id="PTHR12420">
    <property type="entry name" value="PHD FINGER PROTEIN"/>
    <property type="match status" value="1"/>
</dbReference>
<dbReference type="Proteomes" id="UP000001645">
    <property type="component" value="Unplaced"/>
</dbReference>
<reference evidence="2" key="1">
    <citation type="journal article" date="2010" name="PLoS Biol.">
        <title>Multi-platform next-generation sequencing of the domestic turkey (Meleagris gallopavo): genome assembly and analysis.</title>
        <authorList>
            <person name="Dalloul R.A."/>
            <person name="Long J.A."/>
            <person name="Zimin A.V."/>
            <person name="Aslam L."/>
            <person name="Beal K."/>
            <person name="Blomberg L.A."/>
            <person name="Bouffard P."/>
            <person name="Burt D.W."/>
            <person name="Crasta O."/>
            <person name="Crooijmans R.P."/>
            <person name="Cooper K."/>
            <person name="Coulombe R.A."/>
            <person name="De S."/>
            <person name="Delany M.E."/>
            <person name="Dodgson J.B."/>
            <person name="Dong J.J."/>
            <person name="Evans C."/>
            <person name="Frederickson K.M."/>
            <person name="Flicek P."/>
            <person name="Florea L."/>
            <person name="Folkerts O."/>
            <person name="Groenen M.A."/>
            <person name="Harkins T.T."/>
            <person name="Herrero J."/>
            <person name="Hoffmann S."/>
            <person name="Megens H.J."/>
            <person name="Jiang A."/>
            <person name="de Jong P."/>
            <person name="Kaiser P."/>
            <person name="Kim H."/>
            <person name="Kim K.W."/>
            <person name="Kim S."/>
            <person name="Langenberger D."/>
            <person name="Lee M.K."/>
            <person name="Lee T."/>
            <person name="Mane S."/>
            <person name="Marcais G."/>
            <person name="Marz M."/>
            <person name="McElroy A.P."/>
            <person name="Modise T."/>
            <person name="Nefedov M."/>
            <person name="Notredame C."/>
            <person name="Paton I.R."/>
            <person name="Payne W.S."/>
            <person name="Pertea G."/>
            <person name="Prickett D."/>
            <person name="Puiu D."/>
            <person name="Qioa D."/>
            <person name="Raineri E."/>
            <person name="Ruffier M."/>
            <person name="Salzberg S.L."/>
            <person name="Schatz M.C."/>
            <person name="Scheuring C."/>
            <person name="Schmidt C.J."/>
            <person name="Schroeder S."/>
            <person name="Searle S.M."/>
            <person name="Smith E.J."/>
            <person name="Smith J."/>
            <person name="Sonstegard T.S."/>
            <person name="Stadler P.F."/>
            <person name="Tafer H."/>
            <person name="Tu Z.J."/>
            <person name="Van Tassell C.P."/>
            <person name="Vilella A.J."/>
            <person name="Williams K.P."/>
            <person name="Yorke J.A."/>
            <person name="Zhang L."/>
            <person name="Zhang H.B."/>
            <person name="Zhang X."/>
            <person name="Zhang Y."/>
            <person name="Reed K.M."/>
        </authorList>
    </citation>
    <scope>NUCLEOTIDE SEQUENCE [LARGE SCALE GENOMIC DNA]</scope>
</reference>